<keyword evidence="11" id="KW-0464">Manganese</keyword>
<feature type="domain" description="RNase H type-2" evidence="15">
    <location>
        <begin position="21"/>
        <end position="244"/>
    </location>
</feature>
<evidence type="ECO:0000259" key="15">
    <source>
        <dbReference type="PROSITE" id="PS51975"/>
    </source>
</evidence>
<evidence type="ECO:0000256" key="10">
    <source>
        <dbReference type="ARBA" id="ARBA00022801"/>
    </source>
</evidence>
<evidence type="ECO:0000256" key="11">
    <source>
        <dbReference type="ARBA" id="ARBA00023211"/>
    </source>
</evidence>
<comment type="cofactor">
    <cofactor evidence="2">
        <name>Mg(2+)</name>
        <dbReference type="ChEBI" id="CHEBI:18420"/>
    </cofactor>
</comment>
<dbReference type="GO" id="GO:0032299">
    <property type="term" value="C:ribonuclease H2 complex"/>
    <property type="evidence" value="ECO:0007669"/>
    <property type="project" value="TreeGrafter"/>
</dbReference>
<dbReference type="GO" id="GO:0004523">
    <property type="term" value="F:RNA-DNA hybrid ribonuclease activity"/>
    <property type="evidence" value="ECO:0007669"/>
    <property type="project" value="UniProtKB-UniRule"/>
</dbReference>
<keyword evidence="9 12" id="KW-0255">Endonuclease</keyword>
<dbReference type="PROSITE" id="PS51975">
    <property type="entry name" value="RNASE_H_2"/>
    <property type="match status" value="1"/>
</dbReference>
<comment type="similarity">
    <text evidence="5 13">Belongs to the RNase HII family.</text>
</comment>
<dbReference type="AlphaFoldDB" id="A0A7T3ZYI0"/>
<evidence type="ECO:0000256" key="14">
    <source>
        <dbReference type="SAM" id="MobiDB-lite"/>
    </source>
</evidence>
<evidence type="ECO:0000256" key="2">
    <source>
        <dbReference type="ARBA" id="ARBA00001946"/>
    </source>
</evidence>
<evidence type="ECO:0000256" key="13">
    <source>
        <dbReference type="RuleBase" id="RU003515"/>
    </source>
</evidence>
<feature type="region of interest" description="Disordered" evidence="14">
    <location>
        <begin position="236"/>
        <end position="255"/>
    </location>
</feature>
<keyword evidence="10 12" id="KW-0378">Hydrolase</keyword>
<evidence type="ECO:0000256" key="6">
    <source>
        <dbReference type="ARBA" id="ARBA00022490"/>
    </source>
</evidence>
<comment type="cofactor">
    <cofactor evidence="12">
        <name>Mn(2+)</name>
        <dbReference type="ChEBI" id="CHEBI:29035"/>
    </cofactor>
    <cofactor evidence="12">
        <name>Mg(2+)</name>
        <dbReference type="ChEBI" id="CHEBI:18420"/>
    </cofactor>
    <text evidence="12">Manganese or magnesium. Binds 1 divalent metal ion per monomer in the absence of substrate. May bind a second metal ion after substrate binding.</text>
</comment>
<comment type="catalytic activity">
    <reaction evidence="1 12 13">
        <text>Endonucleolytic cleavage to 5'-phosphomonoester.</text>
        <dbReference type="EC" id="3.1.26.4"/>
    </reaction>
</comment>
<protein>
    <recommendedName>
        <fullName evidence="13">Ribonuclease</fullName>
        <ecNumber evidence="13">3.1.26.4</ecNumber>
    </recommendedName>
</protein>
<evidence type="ECO:0000256" key="4">
    <source>
        <dbReference type="ARBA" id="ARBA00004496"/>
    </source>
</evidence>
<comment type="function">
    <text evidence="3 13">Endonuclease that specifically degrades the RNA of RNA-DNA hybrids.</text>
</comment>
<dbReference type="GO" id="GO:0043137">
    <property type="term" value="P:DNA replication, removal of RNA primer"/>
    <property type="evidence" value="ECO:0007669"/>
    <property type="project" value="TreeGrafter"/>
</dbReference>
<proteinExistence type="inferred from homology"/>
<dbReference type="InterPro" id="IPR022898">
    <property type="entry name" value="RNase_HII"/>
</dbReference>
<dbReference type="Gene3D" id="3.30.420.10">
    <property type="entry name" value="Ribonuclease H-like superfamily/Ribonuclease H"/>
    <property type="match status" value="1"/>
</dbReference>
<comment type="subcellular location">
    <subcellularLocation>
        <location evidence="4">Cytoplasm</location>
    </subcellularLocation>
</comment>
<dbReference type="GO" id="GO:0006298">
    <property type="term" value="P:mismatch repair"/>
    <property type="evidence" value="ECO:0007669"/>
    <property type="project" value="TreeGrafter"/>
</dbReference>
<dbReference type="RefSeq" id="WP_198499148.1">
    <property type="nucleotide sequence ID" value="NZ_CP065989.1"/>
</dbReference>
<evidence type="ECO:0000256" key="7">
    <source>
        <dbReference type="ARBA" id="ARBA00022722"/>
    </source>
</evidence>
<dbReference type="GO" id="GO:0005737">
    <property type="term" value="C:cytoplasm"/>
    <property type="evidence" value="ECO:0007669"/>
    <property type="project" value="UniProtKB-SubCell"/>
</dbReference>
<feature type="binding site" evidence="12">
    <location>
        <position position="28"/>
    </location>
    <ligand>
        <name>a divalent metal cation</name>
        <dbReference type="ChEBI" id="CHEBI:60240"/>
    </ligand>
</feature>
<sequence length="255" mass="26276">MAARGLHDVSVERALLAEGFDTVIGVDEVGRGALAGPVSVGVAVFSLTEVCGSPVPEGIHDSKQLDALSRAAATARVQDWAQASAVGSTLPAEIDALGMTLSLGLAARRALAQVPGLVDGQGLIDGQGRTMVLLDGKHDWLSAPLTLDCLGIFGACADMDLPPVRTIIKGDGSVPVIAAASIVAKVERDETMIGLAEAHPQYGWESNVGYGTAAHRQAIVDHGPSVHHRRSFRLHAVPPAGAGRTAPDTDPVPES</sequence>
<keyword evidence="8 12" id="KW-0479">Metal-binding</keyword>
<evidence type="ECO:0000256" key="9">
    <source>
        <dbReference type="ARBA" id="ARBA00022759"/>
    </source>
</evidence>
<evidence type="ECO:0000313" key="16">
    <source>
        <dbReference type="EMBL" id="QQB14025.1"/>
    </source>
</evidence>
<dbReference type="GO" id="GO:0046872">
    <property type="term" value="F:metal ion binding"/>
    <property type="evidence" value="ECO:0007669"/>
    <property type="project" value="UniProtKB-KW"/>
</dbReference>
<feature type="binding site" evidence="12">
    <location>
        <position position="135"/>
    </location>
    <ligand>
        <name>a divalent metal cation</name>
        <dbReference type="ChEBI" id="CHEBI:60240"/>
    </ligand>
</feature>
<dbReference type="EMBL" id="CP065989">
    <property type="protein sequence ID" value="QQB14025.1"/>
    <property type="molecule type" value="Genomic_DNA"/>
</dbReference>
<evidence type="ECO:0000256" key="8">
    <source>
        <dbReference type="ARBA" id="ARBA00022723"/>
    </source>
</evidence>
<dbReference type="InterPro" id="IPR012337">
    <property type="entry name" value="RNaseH-like_sf"/>
</dbReference>
<keyword evidence="6" id="KW-0963">Cytoplasm</keyword>
<gene>
    <name evidence="16" type="ORF">I6H47_14805</name>
</gene>
<dbReference type="NCBIfam" id="NF000595">
    <property type="entry name" value="PRK00015.1-3"/>
    <property type="match status" value="1"/>
</dbReference>
<dbReference type="InterPro" id="IPR036397">
    <property type="entry name" value="RNaseH_sf"/>
</dbReference>
<feature type="binding site" evidence="12">
    <location>
        <position position="27"/>
    </location>
    <ligand>
        <name>a divalent metal cation</name>
        <dbReference type="ChEBI" id="CHEBI:60240"/>
    </ligand>
</feature>
<dbReference type="Pfam" id="PF01351">
    <property type="entry name" value="RNase_HII"/>
    <property type="match status" value="2"/>
</dbReference>
<dbReference type="EC" id="3.1.26.4" evidence="13"/>
<dbReference type="Proteomes" id="UP000595374">
    <property type="component" value="Chromosome"/>
</dbReference>
<keyword evidence="7 12" id="KW-0540">Nuclease</keyword>
<dbReference type="PANTHER" id="PTHR10954:SF18">
    <property type="entry name" value="RIBONUCLEASE HII"/>
    <property type="match status" value="1"/>
</dbReference>
<dbReference type="PANTHER" id="PTHR10954">
    <property type="entry name" value="RIBONUCLEASE H2 SUBUNIT A"/>
    <property type="match status" value="1"/>
</dbReference>
<dbReference type="InterPro" id="IPR001352">
    <property type="entry name" value="RNase_HII/HIII"/>
</dbReference>
<accession>A0A7T3ZYI0</accession>
<reference evidence="16 17" key="1">
    <citation type="submission" date="2020-12" db="EMBL/GenBank/DDBJ databases">
        <title>FDA dAtabase for Regulatory Grade micrObial Sequences (FDA-ARGOS): Supporting development and validation of Infectious Disease Dx tests.</title>
        <authorList>
            <person name="Sproer C."/>
            <person name="Gronow S."/>
            <person name="Severitt S."/>
            <person name="Schroder I."/>
            <person name="Tallon L."/>
            <person name="Sadzewicz L."/>
            <person name="Zhao X."/>
            <person name="Boylan J."/>
            <person name="Ott S."/>
            <person name="Bowen H."/>
            <person name="Vavikolanu K."/>
            <person name="Mehta A."/>
            <person name="Aluvathingal J."/>
            <person name="Nadendla S."/>
            <person name="Lowell S."/>
            <person name="Myers T."/>
            <person name="Yan Y."/>
            <person name="Sichtig H."/>
        </authorList>
    </citation>
    <scope>NUCLEOTIDE SEQUENCE [LARGE SCALE GENOMIC DNA]</scope>
    <source>
        <strain evidence="16 17">FDAARGOS_990</strain>
    </source>
</reference>
<dbReference type="CDD" id="cd07182">
    <property type="entry name" value="RNase_HII_bacteria_HII_like"/>
    <property type="match status" value="1"/>
</dbReference>
<name>A0A7T3ZYI0_9MICO</name>
<evidence type="ECO:0000256" key="1">
    <source>
        <dbReference type="ARBA" id="ARBA00000077"/>
    </source>
</evidence>
<dbReference type="SUPFAM" id="SSF53098">
    <property type="entry name" value="Ribonuclease H-like"/>
    <property type="match status" value="1"/>
</dbReference>
<organism evidence="16 17">
    <name type="scientific">Brevibacterium casei</name>
    <dbReference type="NCBI Taxonomy" id="33889"/>
    <lineage>
        <taxon>Bacteria</taxon>
        <taxon>Bacillati</taxon>
        <taxon>Actinomycetota</taxon>
        <taxon>Actinomycetes</taxon>
        <taxon>Micrococcales</taxon>
        <taxon>Brevibacteriaceae</taxon>
        <taxon>Brevibacterium</taxon>
    </lineage>
</organism>
<dbReference type="GO" id="GO:0003723">
    <property type="term" value="F:RNA binding"/>
    <property type="evidence" value="ECO:0007669"/>
    <property type="project" value="UniProtKB-UniRule"/>
</dbReference>
<evidence type="ECO:0000256" key="12">
    <source>
        <dbReference type="PROSITE-ProRule" id="PRU01319"/>
    </source>
</evidence>
<evidence type="ECO:0000313" key="17">
    <source>
        <dbReference type="Proteomes" id="UP000595374"/>
    </source>
</evidence>
<evidence type="ECO:0000256" key="5">
    <source>
        <dbReference type="ARBA" id="ARBA00007383"/>
    </source>
</evidence>
<evidence type="ECO:0000256" key="3">
    <source>
        <dbReference type="ARBA" id="ARBA00004065"/>
    </source>
</evidence>
<dbReference type="InterPro" id="IPR024567">
    <property type="entry name" value="RNase_HII/HIII_dom"/>
</dbReference>